<evidence type="ECO:0000256" key="12">
    <source>
        <dbReference type="SAM" id="MobiDB-lite"/>
    </source>
</evidence>
<reference evidence="14 15" key="2">
    <citation type="submission" date="2019-01" db="EMBL/GenBank/DDBJ databases">
        <title>The decoding of complex shrimp genome reveals the adaptation for benthos swimmer, frequently molting mechanism and breeding impact on genome.</title>
        <authorList>
            <person name="Sun Y."/>
            <person name="Gao Y."/>
            <person name="Yu Y."/>
        </authorList>
    </citation>
    <scope>NUCLEOTIDE SEQUENCE [LARGE SCALE GENOMIC DNA]</scope>
    <source>
        <tissue evidence="14">Muscle</tissue>
    </source>
</reference>
<comment type="caution">
    <text evidence="14">The sequence shown here is derived from an EMBL/GenBank/DDBJ whole genome shotgun (WGS) entry which is preliminary data.</text>
</comment>
<feature type="region of interest" description="Disordered" evidence="12">
    <location>
        <begin position="539"/>
        <end position="589"/>
    </location>
</feature>
<dbReference type="GO" id="GO:0006814">
    <property type="term" value="P:sodium ion transport"/>
    <property type="evidence" value="ECO:0007669"/>
    <property type="project" value="UniProtKB-KW"/>
</dbReference>
<keyword evidence="8" id="KW-0406">Ion transport</keyword>
<feature type="transmembrane region" description="Helical" evidence="13">
    <location>
        <begin position="357"/>
        <end position="379"/>
    </location>
</feature>
<dbReference type="GO" id="GO:0005886">
    <property type="term" value="C:plasma membrane"/>
    <property type="evidence" value="ECO:0007669"/>
    <property type="project" value="UniProtKB-SubCell"/>
</dbReference>
<dbReference type="PANTHER" id="PTHR42985">
    <property type="entry name" value="SODIUM-COUPLED MONOCARBOXYLATE TRANSPORTER"/>
    <property type="match status" value="1"/>
</dbReference>
<feature type="transmembrane region" description="Helical" evidence="13">
    <location>
        <begin position="486"/>
        <end position="513"/>
    </location>
</feature>
<evidence type="ECO:0000256" key="2">
    <source>
        <dbReference type="ARBA" id="ARBA00006434"/>
    </source>
</evidence>
<evidence type="ECO:0000313" key="15">
    <source>
        <dbReference type="Proteomes" id="UP000283509"/>
    </source>
</evidence>
<comment type="similarity">
    <text evidence="2 11">Belongs to the sodium:solute symporter (SSF) (TC 2.A.21) family.</text>
</comment>
<dbReference type="GO" id="GO:0015293">
    <property type="term" value="F:symporter activity"/>
    <property type="evidence" value="ECO:0007669"/>
    <property type="project" value="TreeGrafter"/>
</dbReference>
<feature type="transmembrane region" description="Helical" evidence="13">
    <location>
        <begin position="39"/>
        <end position="62"/>
    </location>
</feature>
<dbReference type="AlphaFoldDB" id="A0A3R7QPM4"/>
<dbReference type="InterPro" id="IPR001734">
    <property type="entry name" value="Na/solute_symporter"/>
</dbReference>
<dbReference type="Proteomes" id="UP000283509">
    <property type="component" value="Unassembled WGS sequence"/>
</dbReference>
<dbReference type="Gene3D" id="1.20.1730.10">
    <property type="entry name" value="Sodium/glucose cotransporter"/>
    <property type="match status" value="1"/>
</dbReference>
<evidence type="ECO:0000256" key="11">
    <source>
        <dbReference type="RuleBase" id="RU362091"/>
    </source>
</evidence>
<feature type="transmembrane region" description="Helical" evidence="13">
    <location>
        <begin position="247"/>
        <end position="276"/>
    </location>
</feature>
<evidence type="ECO:0000256" key="13">
    <source>
        <dbReference type="SAM" id="Phobius"/>
    </source>
</evidence>
<feature type="transmembrane region" description="Helical" evidence="13">
    <location>
        <begin position="7"/>
        <end position="27"/>
    </location>
</feature>
<protein>
    <recommendedName>
        <fullName evidence="16">Sodium-coupled monocarboxylate transporter 1</fullName>
    </recommendedName>
</protein>
<evidence type="ECO:0000256" key="1">
    <source>
        <dbReference type="ARBA" id="ARBA00004651"/>
    </source>
</evidence>
<evidence type="ECO:0000313" key="14">
    <source>
        <dbReference type="EMBL" id="ROT73991.1"/>
    </source>
</evidence>
<evidence type="ECO:0000256" key="5">
    <source>
        <dbReference type="ARBA" id="ARBA00022692"/>
    </source>
</evidence>
<feature type="transmembrane region" description="Helical" evidence="13">
    <location>
        <begin position="133"/>
        <end position="153"/>
    </location>
</feature>
<keyword evidence="5 13" id="KW-0812">Transmembrane</keyword>
<feature type="transmembrane region" description="Helical" evidence="13">
    <location>
        <begin position="311"/>
        <end position="336"/>
    </location>
</feature>
<comment type="subcellular location">
    <subcellularLocation>
        <location evidence="1">Cell membrane</location>
        <topology evidence="1">Multi-pass membrane protein</topology>
    </subcellularLocation>
</comment>
<keyword evidence="4" id="KW-1003">Cell membrane</keyword>
<keyword evidence="7" id="KW-0915">Sodium</keyword>
<evidence type="ECO:0000256" key="4">
    <source>
        <dbReference type="ARBA" id="ARBA00022475"/>
    </source>
</evidence>
<dbReference type="OrthoDB" id="6367078at2759"/>
<feature type="transmembrane region" description="Helical" evidence="13">
    <location>
        <begin position="208"/>
        <end position="226"/>
    </location>
</feature>
<evidence type="ECO:0000256" key="10">
    <source>
        <dbReference type="ARBA" id="ARBA00023201"/>
    </source>
</evidence>
<gene>
    <name evidence="14" type="ORF">C7M84_007523</name>
</gene>
<evidence type="ECO:0000256" key="9">
    <source>
        <dbReference type="ARBA" id="ARBA00023136"/>
    </source>
</evidence>
<evidence type="ECO:0000256" key="7">
    <source>
        <dbReference type="ARBA" id="ARBA00023053"/>
    </source>
</evidence>
<organism evidence="14 15">
    <name type="scientific">Penaeus vannamei</name>
    <name type="common">Whiteleg shrimp</name>
    <name type="synonym">Litopenaeus vannamei</name>
    <dbReference type="NCBI Taxonomy" id="6689"/>
    <lineage>
        <taxon>Eukaryota</taxon>
        <taxon>Metazoa</taxon>
        <taxon>Ecdysozoa</taxon>
        <taxon>Arthropoda</taxon>
        <taxon>Crustacea</taxon>
        <taxon>Multicrustacea</taxon>
        <taxon>Malacostraca</taxon>
        <taxon>Eumalacostraca</taxon>
        <taxon>Eucarida</taxon>
        <taxon>Decapoda</taxon>
        <taxon>Dendrobranchiata</taxon>
        <taxon>Penaeoidea</taxon>
        <taxon>Penaeidae</taxon>
        <taxon>Penaeus</taxon>
    </lineage>
</organism>
<sequence>MSSDPAGFSVADYLVFSASLAISVGIGNTSEMYYYGSQFWMNVFGVVLGGLLVVLVVIPVVYPLRLISTFTRWASKQTNHPHPLVPQYLELRWGSRFLRKMVTVLQLANMFLYLGIALYAPSLALSSVTPIPTNLSIVVLGLVCTFYASVGGAKAVVYTDTFQTLVMVVGVIVVIVQGCVEVGGGPAVWEINQENGRIEFFNMDPNPLVRHTFMTTTILGIFMSISMQGTSQAQYQRWASVENIRQVYLVMAINIAGLVVLWSLINFAGLVVFAVYADCDPYSAGLIQKIDQVTAYFVVDKLGYLKGIPGLFVAAVYSGVLSSVSSNLNAMAAMVWEDLLLAFKTFKNYTPTKAKNANVIISMLIGVLSTVLGVLAGKMGGLVQVAYSIAGGLGGPISGVILTGILCPWVKAGSAISGFLCGVAFNLWIVIGNFLYAPPTPLLPLSTDGCPGANATATPLTSTVAFATTTTDPGPSEPEEVFPLYLLSYCLFGFIGILSTIVMSNLATCVFGVSEKSDALEKTVNKTSLRIYYWMTSKSDSSSLNSDTENGSKMGDFGISKDSVKTSKPHTGTGEKHGVENPVTVDDAL</sequence>
<dbReference type="InterPro" id="IPR038377">
    <property type="entry name" value="Na/Glc_symporter_sf"/>
</dbReference>
<feature type="transmembrane region" description="Helical" evidence="13">
    <location>
        <begin position="385"/>
        <end position="409"/>
    </location>
</feature>
<evidence type="ECO:0008006" key="16">
    <source>
        <dbReference type="Google" id="ProtNLM"/>
    </source>
</evidence>
<dbReference type="STRING" id="6689.A0A3R7QPM4"/>
<dbReference type="EMBL" id="QCYY01001955">
    <property type="protein sequence ID" value="ROT73991.1"/>
    <property type="molecule type" value="Genomic_DNA"/>
</dbReference>
<keyword evidence="10" id="KW-0739">Sodium transport</keyword>
<dbReference type="Pfam" id="PF00474">
    <property type="entry name" value="SSF"/>
    <property type="match status" value="1"/>
</dbReference>
<dbReference type="InterPro" id="IPR051163">
    <property type="entry name" value="Sodium:Solute_Symporter_SSF"/>
</dbReference>
<keyword evidence="6 13" id="KW-1133">Transmembrane helix</keyword>
<evidence type="ECO:0000256" key="3">
    <source>
        <dbReference type="ARBA" id="ARBA00022448"/>
    </source>
</evidence>
<feature type="transmembrane region" description="Helical" evidence="13">
    <location>
        <begin position="101"/>
        <end position="121"/>
    </location>
</feature>
<keyword evidence="9 13" id="KW-0472">Membrane</keyword>
<reference evidence="14 15" key="1">
    <citation type="submission" date="2018-04" db="EMBL/GenBank/DDBJ databases">
        <authorList>
            <person name="Zhang X."/>
            <person name="Yuan J."/>
            <person name="Li F."/>
            <person name="Xiang J."/>
        </authorList>
    </citation>
    <scope>NUCLEOTIDE SEQUENCE [LARGE SCALE GENOMIC DNA]</scope>
    <source>
        <tissue evidence="14">Muscle</tissue>
    </source>
</reference>
<dbReference type="PANTHER" id="PTHR42985:SF40">
    <property type="entry name" value="LD47995P-RELATED"/>
    <property type="match status" value="1"/>
</dbReference>
<evidence type="ECO:0000256" key="6">
    <source>
        <dbReference type="ARBA" id="ARBA00022989"/>
    </source>
</evidence>
<dbReference type="NCBIfam" id="TIGR00813">
    <property type="entry name" value="sss"/>
    <property type="match status" value="1"/>
</dbReference>
<name>A0A3R7QPM4_PENVA</name>
<dbReference type="PROSITE" id="PS50283">
    <property type="entry name" value="NA_SOLUT_SYMP_3"/>
    <property type="match status" value="1"/>
</dbReference>
<feature type="transmembrane region" description="Helical" evidence="13">
    <location>
        <begin position="165"/>
        <end position="188"/>
    </location>
</feature>
<evidence type="ECO:0000256" key="8">
    <source>
        <dbReference type="ARBA" id="ARBA00023065"/>
    </source>
</evidence>
<proteinExistence type="inferred from homology"/>
<accession>A0A3R7QPM4</accession>
<keyword evidence="3" id="KW-0813">Transport</keyword>
<keyword evidence="15" id="KW-1185">Reference proteome</keyword>
<feature type="transmembrane region" description="Helical" evidence="13">
    <location>
        <begin position="416"/>
        <end position="436"/>
    </location>
</feature>